<name>A0A081NIT2_9GAMM</name>
<dbReference type="InterPro" id="IPR036237">
    <property type="entry name" value="Xyl_isomerase-like_sf"/>
</dbReference>
<dbReference type="EMBL" id="JOKH01000002">
    <property type="protein sequence ID" value="KEQ18355.1"/>
    <property type="molecule type" value="Genomic_DNA"/>
</dbReference>
<organism evidence="1 2">
    <name type="scientific">Endozoicomonas numazuensis</name>
    <dbReference type="NCBI Taxonomy" id="1137799"/>
    <lineage>
        <taxon>Bacteria</taxon>
        <taxon>Pseudomonadati</taxon>
        <taxon>Pseudomonadota</taxon>
        <taxon>Gammaproteobacteria</taxon>
        <taxon>Oceanospirillales</taxon>
        <taxon>Endozoicomonadaceae</taxon>
        <taxon>Endozoicomonas</taxon>
    </lineage>
</organism>
<dbReference type="InterPro" id="IPR007801">
    <property type="entry name" value="MbnB/TglH/ChrH"/>
</dbReference>
<keyword evidence="2" id="KW-1185">Reference proteome</keyword>
<gene>
    <name evidence="1" type="ORF">GZ78_12660</name>
</gene>
<dbReference type="STRING" id="1137799.GZ78_12660"/>
<dbReference type="Pfam" id="PF05114">
    <property type="entry name" value="MbnB_TglH_ChrH"/>
    <property type="match status" value="1"/>
</dbReference>
<dbReference type="PANTHER" id="PTHR42194:SF1">
    <property type="entry name" value="UPF0276 PROTEIN HI_1600"/>
    <property type="match status" value="1"/>
</dbReference>
<reference evidence="1 2" key="1">
    <citation type="submission" date="2014-06" db="EMBL/GenBank/DDBJ databases">
        <title>Whole Genome Sequences of Three Symbiotic Endozoicomonas Bacteria.</title>
        <authorList>
            <person name="Neave M.J."/>
            <person name="Apprill A."/>
            <person name="Voolstra C.R."/>
        </authorList>
    </citation>
    <scope>NUCLEOTIDE SEQUENCE [LARGE SCALE GENOMIC DNA]</scope>
    <source>
        <strain evidence="1 2">DSM 25634</strain>
    </source>
</reference>
<sequence length="279" mass="31826">MSQSPDIRPMSVGIGLREVHFSQVLEQQPHMPWLEAMTDNFLFPTRERETLLTIREHYPMTLHGVGMSLGSSDPLNREYLSRVKQLRDDLEPAWLSDHLCWTSIAGTYLHELMPLPYTEEAIGHIAERIMKVQDFLGEQILVENVSSYIRFHHSQLSEAEFFAAVLEKADCYALLDVNNIYVNACNHDYDPLNFLATVPPERVKEIHLGGHTETDQGFLLDTHGSAIAEPVWKLYEQCLQLTGEIPTLIEWDTDIPSWQSLDEQAKRAENLIADLGKAS</sequence>
<dbReference type="AlphaFoldDB" id="A0A081NIT2"/>
<proteinExistence type="predicted"/>
<accession>A0A081NIT2</accession>
<comment type="caution">
    <text evidence="1">The sequence shown here is derived from an EMBL/GenBank/DDBJ whole genome shotgun (WGS) entry which is preliminary data.</text>
</comment>
<dbReference type="PANTHER" id="PTHR42194">
    <property type="entry name" value="UPF0276 PROTEIN HI_1600"/>
    <property type="match status" value="1"/>
</dbReference>
<dbReference type="eggNOG" id="COG3220">
    <property type="taxonomic scope" value="Bacteria"/>
</dbReference>
<evidence type="ECO:0000313" key="1">
    <source>
        <dbReference type="EMBL" id="KEQ18355.1"/>
    </source>
</evidence>
<dbReference type="Gene3D" id="3.20.20.150">
    <property type="entry name" value="Divalent-metal-dependent TIM barrel enzymes"/>
    <property type="match status" value="1"/>
</dbReference>
<protein>
    <submittedName>
        <fullName evidence="1">Uncharacterized protein</fullName>
    </submittedName>
</protein>
<evidence type="ECO:0000313" key="2">
    <source>
        <dbReference type="Proteomes" id="UP000028073"/>
    </source>
</evidence>
<dbReference type="Proteomes" id="UP000028073">
    <property type="component" value="Unassembled WGS sequence"/>
</dbReference>
<dbReference type="NCBIfam" id="NF003818">
    <property type="entry name" value="PRK05409.1"/>
    <property type="match status" value="1"/>
</dbReference>
<dbReference type="SUPFAM" id="SSF51658">
    <property type="entry name" value="Xylose isomerase-like"/>
    <property type="match status" value="1"/>
</dbReference>